<organism evidence="1 2">
    <name type="scientific">Paenibacillus polygoni</name>
    <dbReference type="NCBI Taxonomy" id="3050112"/>
    <lineage>
        <taxon>Bacteria</taxon>
        <taxon>Bacillati</taxon>
        <taxon>Bacillota</taxon>
        <taxon>Bacilli</taxon>
        <taxon>Bacillales</taxon>
        <taxon>Paenibacillaceae</taxon>
        <taxon>Paenibacillus</taxon>
    </lineage>
</organism>
<keyword evidence="1" id="KW-0808">Transferase</keyword>
<dbReference type="GO" id="GO:0004674">
    <property type="term" value="F:protein serine/threonine kinase activity"/>
    <property type="evidence" value="ECO:0007669"/>
    <property type="project" value="UniProtKB-KW"/>
</dbReference>
<dbReference type="RefSeq" id="WP_285746514.1">
    <property type="nucleotide sequence ID" value="NZ_CP127162.1"/>
</dbReference>
<protein>
    <submittedName>
        <fullName evidence="1">Serine/threonine protein kinase</fullName>
    </submittedName>
</protein>
<dbReference type="Proteomes" id="UP001236415">
    <property type="component" value="Chromosome"/>
</dbReference>
<reference evidence="1 2" key="1">
    <citation type="submission" date="2023-06" db="EMBL/GenBank/DDBJ databases">
        <title>Paenibacillus polygonum sp. nov., an endophytic bacterium, isolated from Polygonum lapathifolium L. in Nanji Wetland National Nature Reserve, South of Poyang Lake, Jiangxi Province, China.</title>
        <authorList>
            <person name="Yu Z."/>
        </authorList>
    </citation>
    <scope>NUCLEOTIDE SEQUENCE [LARGE SCALE GENOMIC DNA]</scope>
    <source>
        <strain evidence="1 2">C31</strain>
    </source>
</reference>
<keyword evidence="1" id="KW-0723">Serine/threonine-protein kinase</keyword>
<sequence length="237" mass="27173">MDRYPNHHLELPDLEKIDSLLSQVDIIGSVDNELVCITNQAAGVHCIGVGTDAAVFTIEAYPQFAFKIYSPEAMKKKTIEKSVYDRLAGSPFFAVCYGEGDRYLVLSMESGPTLEDCLMEGIPVPEQVILDVKEARTYAVSVGLNPRDIHLKNVVNQNGRAKVLDVSEYVKEGNDQRWDHLVWAYYHVYPRFNQVKVPQWVIDTVKKWYHRRNKASMNLEDFAARVTRLYDKMSRKK</sequence>
<evidence type="ECO:0000313" key="1">
    <source>
        <dbReference type="EMBL" id="WIV19993.1"/>
    </source>
</evidence>
<dbReference type="InterPro" id="IPR011009">
    <property type="entry name" value="Kinase-like_dom_sf"/>
</dbReference>
<keyword evidence="1" id="KW-0418">Kinase</keyword>
<proteinExistence type="predicted"/>
<dbReference type="SUPFAM" id="SSF56112">
    <property type="entry name" value="Protein kinase-like (PK-like)"/>
    <property type="match status" value="1"/>
</dbReference>
<name>A0ABY8X4M3_9BACL</name>
<evidence type="ECO:0000313" key="2">
    <source>
        <dbReference type="Proteomes" id="UP001236415"/>
    </source>
</evidence>
<keyword evidence="2" id="KW-1185">Reference proteome</keyword>
<dbReference type="EMBL" id="CP127162">
    <property type="protein sequence ID" value="WIV19993.1"/>
    <property type="molecule type" value="Genomic_DNA"/>
</dbReference>
<accession>A0ABY8X4M3</accession>
<gene>
    <name evidence="1" type="ORF">QPK24_04560</name>
</gene>